<dbReference type="RefSeq" id="WP_135151801.1">
    <property type="nucleotide sequence ID" value="NZ_SOMN01000008.1"/>
</dbReference>
<proteinExistence type="predicted"/>
<evidence type="ECO:0000313" key="4">
    <source>
        <dbReference type="Proteomes" id="UP000297900"/>
    </source>
</evidence>
<dbReference type="AlphaFoldDB" id="A0A4Y8M0V8"/>
<feature type="signal peptide" evidence="1">
    <location>
        <begin position="1"/>
        <end position="22"/>
    </location>
</feature>
<dbReference type="Pfam" id="PF00395">
    <property type="entry name" value="SLH"/>
    <property type="match status" value="2"/>
</dbReference>
<keyword evidence="1" id="KW-0732">Signal</keyword>
<dbReference type="PROSITE" id="PS51272">
    <property type="entry name" value="SLH"/>
    <property type="match status" value="2"/>
</dbReference>
<protein>
    <submittedName>
        <fullName evidence="3">S-layer homology domain-containing protein</fullName>
    </submittedName>
</protein>
<feature type="chain" id="PRO_5021186028" evidence="1">
    <location>
        <begin position="23"/>
        <end position="411"/>
    </location>
</feature>
<gene>
    <name evidence="3" type="ORF">E2980_08725</name>
</gene>
<dbReference type="Proteomes" id="UP000297900">
    <property type="component" value="Unassembled WGS sequence"/>
</dbReference>
<accession>A0A4Y8M0V8</accession>
<evidence type="ECO:0000313" key="3">
    <source>
        <dbReference type="EMBL" id="TFE27856.1"/>
    </source>
</evidence>
<dbReference type="InterPro" id="IPR051465">
    <property type="entry name" value="Cell_Envelope_Struct_Comp"/>
</dbReference>
<keyword evidence="4" id="KW-1185">Reference proteome</keyword>
<feature type="domain" description="SLH" evidence="2">
    <location>
        <begin position="178"/>
        <end position="241"/>
    </location>
</feature>
<organism evidence="3 4">
    <name type="scientific">Cohnella luojiensis</name>
    <dbReference type="NCBI Taxonomy" id="652876"/>
    <lineage>
        <taxon>Bacteria</taxon>
        <taxon>Bacillati</taxon>
        <taxon>Bacillota</taxon>
        <taxon>Bacilli</taxon>
        <taxon>Bacillales</taxon>
        <taxon>Paenibacillaceae</taxon>
        <taxon>Cohnella</taxon>
    </lineage>
</organism>
<dbReference type="EMBL" id="SOMN01000008">
    <property type="protein sequence ID" value="TFE27856.1"/>
    <property type="molecule type" value="Genomic_DNA"/>
</dbReference>
<evidence type="ECO:0000256" key="1">
    <source>
        <dbReference type="SAM" id="SignalP"/>
    </source>
</evidence>
<dbReference type="OrthoDB" id="174569at2"/>
<name>A0A4Y8M0V8_9BACL</name>
<reference evidence="3 4" key="1">
    <citation type="submission" date="2019-03" db="EMBL/GenBank/DDBJ databases">
        <title>Cohnella endophytica sp. nov., a novel endophytic bacterium isolated from bark of Sonneratia apetala.</title>
        <authorList>
            <person name="Tuo L."/>
        </authorList>
    </citation>
    <scope>NUCLEOTIDE SEQUENCE [LARGE SCALE GENOMIC DNA]</scope>
    <source>
        <strain evidence="3 4">CCTCC AB 208254</strain>
    </source>
</reference>
<dbReference type="InterPro" id="IPR001119">
    <property type="entry name" value="SLH_dom"/>
</dbReference>
<dbReference type="PANTHER" id="PTHR43308">
    <property type="entry name" value="OUTER MEMBRANE PROTEIN ALPHA-RELATED"/>
    <property type="match status" value="1"/>
</dbReference>
<comment type="caution">
    <text evidence="3">The sequence shown here is derived from an EMBL/GenBank/DDBJ whole genome shotgun (WGS) entry which is preliminary data.</text>
</comment>
<feature type="domain" description="SLH" evidence="2">
    <location>
        <begin position="29"/>
        <end position="92"/>
    </location>
</feature>
<evidence type="ECO:0000259" key="2">
    <source>
        <dbReference type="PROSITE" id="PS51272"/>
    </source>
</evidence>
<sequence>MKKWILSVMATMLMVISLPVYAVESDTATTPKFKDVPTTHWAYTSIMQGAGKGYVKGFPNGTFKPNDPVTSSQFISMLILSLTSKDESGVINWSKNTLDLIPEFAKSTMIYGVQYDFGQGSPWYINYVNIAKDFGVINNEFEGRYNEPLTRERTAAIVKGMDEYLNDVVTDAYAKIAAGQIKDSNKIDEFLRVSAGATLIRGIMTGFPDGTWKPKKVITRAEAIAIIERVNNKSIRRPMQPNMTGVFYSDVPSYGYSELKRIVFTNNEMKKVYDSLSGTLDSFQGSYLSDTGILRYYKDEVEKEKDIRKNFFFEDFTDPVQYYDLAINPTGNVYNLFINFKSGSLERSSKPLDQFLSMIFSTNDAATVRKLITDRIADQTSDIKKTVGKREVVISSDGDILFIAISAYQDR</sequence>